<dbReference type="InterPro" id="IPR036909">
    <property type="entry name" value="Cyt_c-like_dom_sf"/>
</dbReference>
<accession>A0ABW5J0F0</accession>
<reference evidence="8" key="1">
    <citation type="journal article" date="2019" name="Int. J. Syst. Evol. Microbiol.">
        <title>The Global Catalogue of Microorganisms (GCM) 10K type strain sequencing project: providing services to taxonomists for standard genome sequencing and annotation.</title>
        <authorList>
            <consortium name="The Broad Institute Genomics Platform"/>
            <consortium name="The Broad Institute Genome Sequencing Center for Infectious Disease"/>
            <person name="Wu L."/>
            <person name="Ma J."/>
        </authorList>
    </citation>
    <scope>NUCLEOTIDE SEQUENCE [LARGE SCALE GENOMIC DNA]</scope>
    <source>
        <strain evidence="8">KCTC 42585</strain>
    </source>
</reference>
<dbReference type="EMBL" id="JBHULT010000013">
    <property type="protein sequence ID" value="MFD2519223.1"/>
    <property type="molecule type" value="Genomic_DNA"/>
</dbReference>
<feature type="chain" id="PRO_5047069960" evidence="5">
    <location>
        <begin position="21"/>
        <end position="334"/>
    </location>
</feature>
<keyword evidence="1 4" id="KW-0349">Heme</keyword>
<dbReference type="InterPro" id="IPR021796">
    <property type="entry name" value="Tll0287-like_dom"/>
</dbReference>
<keyword evidence="2 4" id="KW-0479">Metal-binding</keyword>
<proteinExistence type="predicted"/>
<evidence type="ECO:0000256" key="3">
    <source>
        <dbReference type="ARBA" id="ARBA00023004"/>
    </source>
</evidence>
<dbReference type="Gene3D" id="1.10.760.10">
    <property type="entry name" value="Cytochrome c-like domain"/>
    <property type="match status" value="1"/>
</dbReference>
<dbReference type="InterPro" id="IPR009056">
    <property type="entry name" value="Cyt_c-like_dom"/>
</dbReference>
<keyword evidence="3 4" id="KW-0408">Iron</keyword>
<feature type="signal peptide" evidence="5">
    <location>
        <begin position="1"/>
        <end position="20"/>
    </location>
</feature>
<dbReference type="Pfam" id="PF11845">
    <property type="entry name" value="Tll0287-like"/>
    <property type="match status" value="1"/>
</dbReference>
<keyword evidence="8" id="KW-1185">Reference proteome</keyword>
<keyword evidence="5" id="KW-0732">Signal</keyword>
<organism evidence="7 8">
    <name type="scientific">Salinimicrobium flavum</name>
    <dbReference type="NCBI Taxonomy" id="1737065"/>
    <lineage>
        <taxon>Bacteria</taxon>
        <taxon>Pseudomonadati</taxon>
        <taxon>Bacteroidota</taxon>
        <taxon>Flavobacteriia</taxon>
        <taxon>Flavobacteriales</taxon>
        <taxon>Flavobacteriaceae</taxon>
        <taxon>Salinimicrobium</taxon>
    </lineage>
</organism>
<evidence type="ECO:0000256" key="1">
    <source>
        <dbReference type="ARBA" id="ARBA00022617"/>
    </source>
</evidence>
<sequence length="334" mass="37637">MKNYILLTSVLLLLSGCKDANSEYEATPVAQSGEITTLQHPGKKLLENNCYVCHSPTAGMADLIAPPMAAVKAHYLMNDPSKDEFVNSIVSFVKDPSEQKSQMPGAIGKFGLMPKQKFPDGAVEKIAEYMFEYQIEEPEWFAEHWKAGMGSGMYRQQGRRMGPGMGTQHRQGQREQYEKKGIEIAMAAQKLLGQNLMREVQDNGTLEALEFCNVQAIPLTDSVAKKYNATVQRVTDRNRNPENEANSEEKALIEVFQREMAAGKDPRPIVHPKADSVRFYYPLMTNSLCLECHGKKEDIEPAVHERIMKLYPQDKAIGYSENEVRGIWKIGFKK</sequence>
<dbReference type="PROSITE" id="PS51007">
    <property type="entry name" value="CYTC"/>
    <property type="match status" value="1"/>
</dbReference>
<evidence type="ECO:0000259" key="6">
    <source>
        <dbReference type="PROSITE" id="PS51007"/>
    </source>
</evidence>
<evidence type="ECO:0000256" key="4">
    <source>
        <dbReference type="PROSITE-ProRule" id="PRU00433"/>
    </source>
</evidence>
<comment type="caution">
    <text evidence="7">The sequence shown here is derived from an EMBL/GenBank/DDBJ whole genome shotgun (WGS) entry which is preliminary data.</text>
</comment>
<protein>
    <submittedName>
        <fullName evidence="7">DUF3365 domain-containing protein</fullName>
    </submittedName>
</protein>
<dbReference type="SUPFAM" id="SSF46626">
    <property type="entry name" value="Cytochrome c"/>
    <property type="match status" value="1"/>
</dbReference>
<dbReference type="Proteomes" id="UP001597468">
    <property type="component" value="Unassembled WGS sequence"/>
</dbReference>
<dbReference type="RefSeq" id="WP_380755097.1">
    <property type="nucleotide sequence ID" value="NZ_JBHULT010000013.1"/>
</dbReference>
<feature type="domain" description="Cytochrome c" evidence="6">
    <location>
        <begin position="37"/>
        <end position="134"/>
    </location>
</feature>
<evidence type="ECO:0000256" key="2">
    <source>
        <dbReference type="ARBA" id="ARBA00022723"/>
    </source>
</evidence>
<name>A0ABW5J0F0_9FLAO</name>
<dbReference type="PROSITE" id="PS51257">
    <property type="entry name" value="PROKAR_LIPOPROTEIN"/>
    <property type="match status" value="1"/>
</dbReference>
<evidence type="ECO:0000313" key="7">
    <source>
        <dbReference type="EMBL" id="MFD2519223.1"/>
    </source>
</evidence>
<evidence type="ECO:0000256" key="5">
    <source>
        <dbReference type="SAM" id="SignalP"/>
    </source>
</evidence>
<evidence type="ECO:0000313" key="8">
    <source>
        <dbReference type="Proteomes" id="UP001597468"/>
    </source>
</evidence>
<gene>
    <name evidence="7" type="ORF">ACFSTG_15040</name>
</gene>